<dbReference type="PROSITE" id="PS51257">
    <property type="entry name" value="PROKAR_LIPOPROTEIN"/>
    <property type="match status" value="1"/>
</dbReference>
<evidence type="ECO:0000256" key="1">
    <source>
        <dbReference type="SAM" id="SignalP"/>
    </source>
</evidence>
<gene>
    <name evidence="2" type="ORF">H7B67_19930</name>
</gene>
<evidence type="ECO:0000313" key="3">
    <source>
        <dbReference type="Proteomes" id="UP000535838"/>
    </source>
</evidence>
<dbReference type="Proteomes" id="UP000535838">
    <property type="component" value="Unassembled WGS sequence"/>
</dbReference>
<dbReference type="EMBL" id="JACJVQ010000017">
    <property type="protein sequence ID" value="MBB6636396.1"/>
    <property type="molecule type" value="Genomic_DNA"/>
</dbReference>
<feature type="chain" id="PRO_5039079668" evidence="1">
    <location>
        <begin position="27"/>
        <end position="73"/>
    </location>
</feature>
<evidence type="ECO:0000313" key="2">
    <source>
        <dbReference type="EMBL" id="MBB6636396.1"/>
    </source>
</evidence>
<accession>A0A841T0K5</accession>
<feature type="signal peptide" evidence="1">
    <location>
        <begin position="1"/>
        <end position="26"/>
    </location>
</feature>
<dbReference type="RefSeq" id="WP_185121602.1">
    <property type="nucleotide sequence ID" value="NZ_JACJVQ010000017.1"/>
</dbReference>
<comment type="caution">
    <text evidence="2">The sequence shown here is derived from an EMBL/GenBank/DDBJ whole genome shotgun (WGS) entry which is preliminary data.</text>
</comment>
<keyword evidence="3" id="KW-1185">Reference proteome</keyword>
<dbReference type="AlphaFoldDB" id="A0A841T0K5"/>
<organism evidence="2 3">
    <name type="scientific">Cohnella thailandensis</name>
    <dbReference type="NCBI Taxonomy" id="557557"/>
    <lineage>
        <taxon>Bacteria</taxon>
        <taxon>Bacillati</taxon>
        <taxon>Bacillota</taxon>
        <taxon>Bacilli</taxon>
        <taxon>Bacillales</taxon>
        <taxon>Paenibacillaceae</taxon>
        <taxon>Cohnella</taxon>
    </lineage>
</organism>
<sequence>MQMRKGSHGRKIILVTLALASLGGLSACQQRFVIPDDRNVMASVYGNRSQSVIGDVYSRSSAVTDAPSFSGRW</sequence>
<keyword evidence="1" id="KW-0732">Signal</keyword>
<name>A0A841T0K5_9BACL</name>
<protein>
    <submittedName>
        <fullName evidence="2">Uncharacterized protein</fullName>
    </submittedName>
</protein>
<proteinExistence type="predicted"/>
<reference evidence="2 3" key="1">
    <citation type="submission" date="2020-08" db="EMBL/GenBank/DDBJ databases">
        <title>Cohnella phylogeny.</title>
        <authorList>
            <person name="Dunlap C."/>
        </authorList>
    </citation>
    <scope>NUCLEOTIDE SEQUENCE [LARGE SCALE GENOMIC DNA]</scope>
    <source>
        <strain evidence="2 3">DSM 25241</strain>
    </source>
</reference>